<evidence type="ECO:0000259" key="1">
    <source>
        <dbReference type="Pfam" id="PF01458"/>
    </source>
</evidence>
<feature type="domain" description="SUF system FeS cluster assembly SufBD core" evidence="1">
    <location>
        <begin position="19"/>
        <end position="144"/>
    </location>
</feature>
<sequence>MKTQWLDLSDNKIDISENAQYVGLFIGREGEKLESSLSFIHNTPEVVSNILIKAILFENSYADILGNLVIGTGARNVDAYLKIDILLMSNKARARAIPGLEITEDDVKGGHGATVGPVDETQLFYLQSKGLNKKSAERILAEGFIKSALEPFGNEIPEELEKQLSKLNYH</sequence>
<dbReference type="SUPFAM" id="SSF101960">
    <property type="entry name" value="Stabilizer of iron transporter SufD"/>
    <property type="match status" value="1"/>
</dbReference>
<dbReference type="InterPro" id="IPR000825">
    <property type="entry name" value="SUF_FeS_clus_asmbl_SufBD_core"/>
</dbReference>
<dbReference type="EMBL" id="JAGQLH010000003">
    <property type="protein sequence ID" value="MCA9385082.1"/>
    <property type="molecule type" value="Genomic_DNA"/>
</dbReference>
<dbReference type="InterPro" id="IPR055346">
    <property type="entry name" value="Fe-S_cluster_assembly_SufBD"/>
</dbReference>
<evidence type="ECO:0000313" key="3">
    <source>
        <dbReference type="Proteomes" id="UP000754563"/>
    </source>
</evidence>
<dbReference type="Pfam" id="PF01458">
    <property type="entry name" value="SUFBD_core"/>
    <property type="match status" value="1"/>
</dbReference>
<dbReference type="PANTHER" id="PTHR43575:SF1">
    <property type="entry name" value="PROTEIN ABCI7, CHLOROPLASTIC"/>
    <property type="match status" value="1"/>
</dbReference>
<gene>
    <name evidence="2" type="ORF">KC717_00375</name>
</gene>
<dbReference type="GO" id="GO:0016226">
    <property type="term" value="P:iron-sulfur cluster assembly"/>
    <property type="evidence" value="ECO:0007669"/>
    <property type="project" value="InterPro"/>
</dbReference>
<name>A0A955L6Z5_9BACT</name>
<dbReference type="InterPro" id="IPR037284">
    <property type="entry name" value="SUF_FeS_clus_asmbl_SufBD_sf"/>
</dbReference>
<reference evidence="2" key="1">
    <citation type="submission" date="2020-04" db="EMBL/GenBank/DDBJ databases">
        <authorList>
            <person name="Zhang T."/>
        </authorList>
    </citation>
    <scope>NUCLEOTIDE SEQUENCE</scope>
    <source>
        <strain evidence="2">HKST-UBA11</strain>
    </source>
</reference>
<proteinExistence type="predicted"/>
<organism evidence="2 3">
    <name type="scientific">Candidatus Dojkabacteria bacterium</name>
    <dbReference type="NCBI Taxonomy" id="2099670"/>
    <lineage>
        <taxon>Bacteria</taxon>
        <taxon>Candidatus Dojkabacteria</taxon>
    </lineage>
</organism>
<dbReference type="PANTHER" id="PTHR43575">
    <property type="entry name" value="PROTEIN ABCI7, CHLOROPLASTIC"/>
    <property type="match status" value="1"/>
</dbReference>
<dbReference type="Proteomes" id="UP000754563">
    <property type="component" value="Unassembled WGS sequence"/>
</dbReference>
<accession>A0A955L6Z5</accession>
<reference evidence="2" key="2">
    <citation type="journal article" date="2021" name="Microbiome">
        <title>Successional dynamics and alternative stable states in a saline activated sludge microbial community over 9 years.</title>
        <authorList>
            <person name="Wang Y."/>
            <person name="Ye J."/>
            <person name="Ju F."/>
            <person name="Liu L."/>
            <person name="Boyd J.A."/>
            <person name="Deng Y."/>
            <person name="Parks D.H."/>
            <person name="Jiang X."/>
            <person name="Yin X."/>
            <person name="Woodcroft B.J."/>
            <person name="Tyson G.W."/>
            <person name="Hugenholtz P."/>
            <person name="Polz M.F."/>
            <person name="Zhang T."/>
        </authorList>
    </citation>
    <scope>NUCLEOTIDE SEQUENCE</scope>
    <source>
        <strain evidence="2">HKST-UBA11</strain>
    </source>
</reference>
<dbReference type="AlphaFoldDB" id="A0A955L6Z5"/>
<protein>
    <submittedName>
        <fullName evidence="2">SufD family Fe-S cluster assembly protein</fullName>
    </submittedName>
</protein>
<comment type="caution">
    <text evidence="2">The sequence shown here is derived from an EMBL/GenBank/DDBJ whole genome shotgun (WGS) entry which is preliminary data.</text>
</comment>
<evidence type="ECO:0000313" key="2">
    <source>
        <dbReference type="EMBL" id="MCA9385082.1"/>
    </source>
</evidence>